<sequence length="392" mass="44388">MASTETASLSSLERYRRIIYVIRLCARICGADISSPDWHWSWLTRLIVSLCLCFYIGTFYTIYVGVIVHKDWTILMDAACCLGAGVQGLTKLFCVIAHRHALRESQEFLDATFMEYEQKHMGYQQVLMDGIAMTMRGINSFVVFNCVALLVVIAIPATYYILYNEKHVIIQFLLPGIDPNTNTGFLILSGIHIGLLSLGAFGQFAGDMYLFVFINNLPMLKNILGCGLQDLNDLLDDNCSQAELHAEMVKIVNLHQQYLRLLEHTQRIFFHPIFVQIFATASGILCTMFCMLIGVWPGAPAYLGYSIVTLYFYCGLGNIVELSNEDCCTIIYTKCQWYRLPIPYQKLLLFMLHKSQDVQNLTIGNMMPLSMNTAVQLSKAIYSILMLLLSSE</sequence>
<comment type="caution">
    <text evidence="10">Lacks conserved residue(s) required for the propagation of feature annotation.</text>
</comment>
<evidence type="ECO:0000256" key="6">
    <source>
        <dbReference type="ARBA" id="ARBA00022989"/>
    </source>
</evidence>
<organism evidence="11 12">
    <name type="scientific">Drosophila lebanonensis</name>
    <name type="common">Fruit fly</name>
    <name type="synonym">Scaptodrosophila lebanonensis</name>
    <dbReference type="NCBI Taxonomy" id="7225"/>
    <lineage>
        <taxon>Eukaryota</taxon>
        <taxon>Metazoa</taxon>
        <taxon>Ecdysozoa</taxon>
        <taxon>Arthropoda</taxon>
        <taxon>Hexapoda</taxon>
        <taxon>Insecta</taxon>
        <taxon>Pterygota</taxon>
        <taxon>Neoptera</taxon>
        <taxon>Endopterygota</taxon>
        <taxon>Diptera</taxon>
        <taxon>Brachycera</taxon>
        <taxon>Muscomorpha</taxon>
        <taxon>Ephydroidea</taxon>
        <taxon>Drosophilidae</taxon>
        <taxon>Scaptodrosophila</taxon>
    </lineage>
</organism>
<dbReference type="AlphaFoldDB" id="A0A6J2TB49"/>
<accession>A0A6J2TB49</accession>
<evidence type="ECO:0000256" key="7">
    <source>
        <dbReference type="ARBA" id="ARBA00023136"/>
    </source>
</evidence>
<evidence type="ECO:0000313" key="12">
    <source>
        <dbReference type="RefSeq" id="XP_030372182.1"/>
    </source>
</evidence>
<dbReference type="GO" id="GO:0005886">
    <property type="term" value="C:plasma membrane"/>
    <property type="evidence" value="ECO:0007669"/>
    <property type="project" value="UniProtKB-SubCell"/>
</dbReference>
<dbReference type="GO" id="GO:0004984">
    <property type="term" value="F:olfactory receptor activity"/>
    <property type="evidence" value="ECO:0007669"/>
    <property type="project" value="InterPro"/>
</dbReference>
<reference evidence="12" key="1">
    <citation type="submission" date="2025-08" db="UniProtKB">
        <authorList>
            <consortium name="RefSeq"/>
        </authorList>
    </citation>
    <scope>IDENTIFICATION</scope>
    <source>
        <strain evidence="12">11010-0011.00</strain>
        <tissue evidence="12">Whole body</tissue>
    </source>
</reference>
<evidence type="ECO:0000313" key="11">
    <source>
        <dbReference type="Proteomes" id="UP000504634"/>
    </source>
</evidence>
<keyword evidence="2" id="KW-1003">Cell membrane</keyword>
<dbReference type="Pfam" id="PF02949">
    <property type="entry name" value="7tm_6"/>
    <property type="match status" value="1"/>
</dbReference>
<evidence type="ECO:0000256" key="5">
    <source>
        <dbReference type="ARBA" id="ARBA00022725"/>
    </source>
</evidence>
<dbReference type="GeneID" id="115622397"/>
<dbReference type="GO" id="GO:0007165">
    <property type="term" value="P:signal transduction"/>
    <property type="evidence" value="ECO:0007669"/>
    <property type="project" value="UniProtKB-KW"/>
</dbReference>
<dbReference type="PANTHER" id="PTHR21137:SF35">
    <property type="entry name" value="ODORANT RECEPTOR 19A-RELATED"/>
    <property type="match status" value="1"/>
</dbReference>
<evidence type="ECO:0000256" key="3">
    <source>
        <dbReference type="ARBA" id="ARBA00022606"/>
    </source>
</evidence>
<comment type="subcellular location">
    <subcellularLocation>
        <location evidence="1 10">Cell membrane</location>
        <topology evidence="1 10">Multi-pass membrane protein</topology>
    </subcellularLocation>
</comment>
<dbReference type="RefSeq" id="XP_030372182.1">
    <property type="nucleotide sequence ID" value="XM_030516322.1"/>
</dbReference>
<protein>
    <recommendedName>
        <fullName evidence="10">Odorant receptor</fullName>
    </recommendedName>
</protein>
<dbReference type="OrthoDB" id="6765072at2759"/>
<feature type="transmembrane region" description="Helical" evidence="10">
    <location>
        <begin position="141"/>
        <end position="163"/>
    </location>
</feature>
<feature type="transmembrane region" description="Helical" evidence="10">
    <location>
        <begin position="46"/>
        <end position="68"/>
    </location>
</feature>
<dbReference type="InterPro" id="IPR004117">
    <property type="entry name" value="7tm6_olfct_rcpt"/>
</dbReference>
<keyword evidence="11" id="KW-1185">Reference proteome</keyword>
<dbReference type="Proteomes" id="UP000504634">
    <property type="component" value="Unplaced"/>
</dbReference>
<feature type="transmembrane region" description="Helical" evidence="10">
    <location>
        <begin position="302"/>
        <end position="320"/>
    </location>
</feature>
<dbReference type="PANTHER" id="PTHR21137">
    <property type="entry name" value="ODORANT RECEPTOR"/>
    <property type="match status" value="1"/>
</dbReference>
<comment type="similarity">
    <text evidence="10">Belongs to the insect chemoreceptor superfamily. Heteromeric odorant receptor channel (TC 1.A.69) family.</text>
</comment>
<keyword evidence="4 10" id="KW-0812">Transmembrane</keyword>
<feature type="transmembrane region" description="Helical" evidence="10">
    <location>
        <begin position="183"/>
        <end position="212"/>
    </location>
</feature>
<evidence type="ECO:0000256" key="1">
    <source>
        <dbReference type="ARBA" id="ARBA00004651"/>
    </source>
</evidence>
<keyword evidence="9 10" id="KW-0807">Transducer</keyword>
<keyword evidence="6 10" id="KW-1133">Transmembrane helix</keyword>
<evidence type="ECO:0000256" key="2">
    <source>
        <dbReference type="ARBA" id="ARBA00022475"/>
    </source>
</evidence>
<keyword evidence="7 10" id="KW-0472">Membrane</keyword>
<keyword evidence="3 10" id="KW-0716">Sensory transduction</keyword>
<dbReference type="GO" id="GO:0005549">
    <property type="term" value="F:odorant binding"/>
    <property type="evidence" value="ECO:0007669"/>
    <property type="project" value="InterPro"/>
</dbReference>
<name>A0A6J2TB49_DROLE</name>
<keyword evidence="8 10" id="KW-0675">Receptor</keyword>
<evidence type="ECO:0000256" key="10">
    <source>
        <dbReference type="RuleBase" id="RU351113"/>
    </source>
</evidence>
<gene>
    <name evidence="12" type="primary">LOC115622397</name>
</gene>
<evidence type="ECO:0000256" key="4">
    <source>
        <dbReference type="ARBA" id="ARBA00022692"/>
    </source>
</evidence>
<feature type="transmembrane region" description="Helical" evidence="10">
    <location>
        <begin position="268"/>
        <end position="296"/>
    </location>
</feature>
<keyword evidence="5 10" id="KW-0552">Olfaction</keyword>
<proteinExistence type="inferred from homology"/>
<evidence type="ECO:0000256" key="9">
    <source>
        <dbReference type="ARBA" id="ARBA00023224"/>
    </source>
</evidence>
<evidence type="ECO:0000256" key="8">
    <source>
        <dbReference type="ARBA" id="ARBA00023170"/>
    </source>
</evidence>